<evidence type="ECO:0000256" key="2">
    <source>
        <dbReference type="ARBA" id="ARBA00022737"/>
    </source>
</evidence>
<dbReference type="Gene3D" id="2.130.10.10">
    <property type="entry name" value="YVTN repeat-like/Quinoprotein amine dehydrogenase"/>
    <property type="match status" value="1"/>
</dbReference>
<evidence type="ECO:0000313" key="4">
    <source>
        <dbReference type="EMBL" id="OAF67612.1"/>
    </source>
</evidence>
<keyword evidence="5" id="KW-1185">Reference proteome</keyword>
<sequence length="154" mass="17266">MSLRSTITSKNGVSPSEIVIGTNMTKTGGLCLEFLSDEQFLVGSYDNDILIYDMRNLSNPFNVLKISTPTWRMRYNKEFSRLYLACLNAGPTIITLDDNFNITTSLNLSENFSHSSLVYGFDFDNTKTSSHSDDIVSCSFYDNTVCFANILYGV</sequence>
<dbReference type="InterPro" id="IPR052415">
    <property type="entry name" value="Diphthine_MTase"/>
</dbReference>
<evidence type="ECO:0000313" key="5">
    <source>
        <dbReference type="Proteomes" id="UP000078046"/>
    </source>
</evidence>
<evidence type="ECO:0000256" key="1">
    <source>
        <dbReference type="ARBA" id="ARBA00022574"/>
    </source>
</evidence>
<dbReference type="InterPro" id="IPR015943">
    <property type="entry name" value="WD40/YVTN_repeat-like_dom_sf"/>
</dbReference>
<dbReference type="OrthoDB" id="1930760at2759"/>
<dbReference type="GO" id="GO:0017183">
    <property type="term" value="P:protein histidyl modification to diphthamide"/>
    <property type="evidence" value="ECO:0007669"/>
    <property type="project" value="TreeGrafter"/>
</dbReference>
<keyword evidence="2" id="KW-0677">Repeat</keyword>
<dbReference type="SUPFAM" id="SSF50978">
    <property type="entry name" value="WD40 repeat-like"/>
    <property type="match status" value="1"/>
</dbReference>
<comment type="caution">
    <text evidence="4">The sequence shown here is derived from an EMBL/GenBank/DDBJ whole genome shotgun (WGS) entry which is preliminary data.</text>
</comment>
<dbReference type="AlphaFoldDB" id="A0A177B1K3"/>
<accession>A0A177B1K3</accession>
<dbReference type="InterPro" id="IPR036322">
    <property type="entry name" value="WD40_repeat_dom_sf"/>
</dbReference>
<dbReference type="PANTHER" id="PTHR46042">
    <property type="entry name" value="DIPHTHINE METHYLTRANSFERASE"/>
    <property type="match status" value="1"/>
</dbReference>
<proteinExistence type="predicted"/>
<comment type="pathway">
    <text evidence="3">Protein modification.</text>
</comment>
<organism evidence="4 5">
    <name type="scientific">Intoshia linei</name>
    <dbReference type="NCBI Taxonomy" id="1819745"/>
    <lineage>
        <taxon>Eukaryota</taxon>
        <taxon>Metazoa</taxon>
        <taxon>Spiralia</taxon>
        <taxon>Lophotrochozoa</taxon>
        <taxon>Mesozoa</taxon>
        <taxon>Orthonectida</taxon>
        <taxon>Rhopaluridae</taxon>
        <taxon>Intoshia</taxon>
    </lineage>
</organism>
<keyword evidence="1" id="KW-0853">WD repeat</keyword>
<protein>
    <submittedName>
        <fullName evidence="4">Uncharacterized protein</fullName>
    </submittedName>
</protein>
<reference evidence="4 5" key="1">
    <citation type="submission" date="2016-04" db="EMBL/GenBank/DDBJ databases">
        <title>The genome of Intoshia linei affirms orthonectids as highly simplified spiralians.</title>
        <authorList>
            <person name="Mikhailov K.V."/>
            <person name="Slusarev G.S."/>
            <person name="Nikitin M.A."/>
            <person name="Logacheva M.D."/>
            <person name="Penin A."/>
            <person name="Aleoshin V."/>
            <person name="Panchin Y.V."/>
        </authorList>
    </citation>
    <scope>NUCLEOTIDE SEQUENCE [LARGE SCALE GENOMIC DNA]</scope>
    <source>
        <strain evidence="4">Intl2013</strain>
        <tissue evidence="4">Whole animal</tissue>
    </source>
</reference>
<name>A0A177B1K3_9BILA</name>
<dbReference type="Proteomes" id="UP000078046">
    <property type="component" value="Unassembled WGS sequence"/>
</dbReference>
<dbReference type="GO" id="GO:0005737">
    <property type="term" value="C:cytoplasm"/>
    <property type="evidence" value="ECO:0007669"/>
    <property type="project" value="TreeGrafter"/>
</dbReference>
<gene>
    <name evidence="4" type="ORF">A3Q56_04666</name>
</gene>
<dbReference type="GO" id="GO:0061685">
    <property type="term" value="F:diphthine methylesterase activity"/>
    <property type="evidence" value="ECO:0007669"/>
    <property type="project" value="TreeGrafter"/>
</dbReference>
<evidence type="ECO:0000256" key="3">
    <source>
        <dbReference type="ARBA" id="ARBA00043952"/>
    </source>
</evidence>
<dbReference type="PANTHER" id="PTHR46042:SF1">
    <property type="entry name" value="DIPHTHINE METHYLTRANSFERASE"/>
    <property type="match status" value="1"/>
</dbReference>
<dbReference type="EMBL" id="LWCA01000616">
    <property type="protein sequence ID" value="OAF67612.1"/>
    <property type="molecule type" value="Genomic_DNA"/>
</dbReference>